<keyword evidence="1" id="KW-0812">Transmembrane</keyword>
<feature type="transmembrane region" description="Helical" evidence="1">
    <location>
        <begin position="6"/>
        <end position="23"/>
    </location>
</feature>
<sequence>MNKKIFVWIFKITVFFMALTGVAQMPIFKRYYIASIPGLSWLSNFYLTNKLHYMLGALLIFLVMYLATDFIMSKRGNMRLSRCGKVRAFLFAAVIFTGVFRVIKNLPYVTMDPFTVMMIDWTHLGFAILLGIAALIALIRGRSSYFESGRVGTNAR</sequence>
<evidence type="ECO:0000313" key="2">
    <source>
        <dbReference type="EMBL" id="SMF02465.1"/>
    </source>
</evidence>
<protein>
    <recommendedName>
        <fullName evidence="4">FeS-binding protein</fullName>
    </recommendedName>
</protein>
<evidence type="ECO:0000256" key="1">
    <source>
        <dbReference type="SAM" id="Phobius"/>
    </source>
</evidence>
<evidence type="ECO:0008006" key="4">
    <source>
        <dbReference type="Google" id="ProtNLM"/>
    </source>
</evidence>
<dbReference type="EMBL" id="FWZU01000002">
    <property type="protein sequence ID" value="SMF02465.1"/>
    <property type="molecule type" value="Genomic_DNA"/>
</dbReference>
<reference evidence="3" key="1">
    <citation type="submission" date="2017-04" db="EMBL/GenBank/DDBJ databases">
        <authorList>
            <person name="Varghese N."/>
            <person name="Submissions S."/>
        </authorList>
    </citation>
    <scope>NUCLEOTIDE SEQUENCE [LARGE SCALE GENOMIC DNA]</scope>
    <source>
        <strain evidence="3">K3S</strain>
    </source>
</reference>
<feature type="transmembrane region" description="Helical" evidence="1">
    <location>
        <begin position="84"/>
        <end position="103"/>
    </location>
</feature>
<name>A0A1X7CSP4_9BACT</name>
<gene>
    <name evidence="2" type="ORF">SAMN06295933_1211</name>
</gene>
<dbReference type="Proteomes" id="UP000192906">
    <property type="component" value="Unassembled WGS sequence"/>
</dbReference>
<organism evidence="2 3">
    <name type="scientific">Desulfovibrio gilichinskyi</name>
    <dbReference type="NCBI Taxonomy" id="1519643"/>
    <lineage>
        <taxon>Bacteria</taxon>
        <taxon>Pseudomonadati</taxon>
        <taxon>Thermodesulfobacteriota</taxon>
        <taxon>Desulfovibrionia</taxon>
        <taxon>Desulfovibrionales</taxon>
        <taxon>Desulfovibrionaceae</taxon>
        <taxon>Desulfovibrio</taxon>
    </lineage>
</organism>
<feature type="transmembrane region" description="Helical" evidence="1">
    <location>
        <begin position="53"/>
        <end position="72"/>
    </location>
</feature>
<dbReference type="STRING" id="1519643.SAMN06295933_1211"/>
<dbReference type="AlphaFoldDB" id="A0A1X7CSP4"/>
<keyword evidence="1" id="KW-0472">Membrane</keyword>
<evidence type="ECO:0000313" key="3">
    <source>
        <dbReference type="Proteomes" id="UP000192906"/>
    </source>
</evidence>
<feature type="transmembrane region" description="Helical" evidence="1">
    <location>
        <begin position="123"/>
        <end position="141"/>
    </location>
</feature>
<keyword evidence="3" id="KW-1185">Reference proteome</keyword>
<accession>A0A1X7CSP4</accession>
<dbReference type="RefSeq" id="WP_085099821.1">
    <property type="nucleotide sequence ID" value="NZ_FWZU01000002.1"/>
</dbReference>
<dbReference type="OrthoDB" id="9787143at2"/>
<keyword evidence="1" id="KW-1133">Transmembrane helix</keyword>
<proteinExistence type="predicted"/>